<dbReference type="Pfam" id="PF01402">
    <property type="entry name" value="RHH_1"/>
    <property type="match status" value="1"/>
</dbReference>
<comment type="caution">
    <text evidence="3">The sequence shown here is derived from an EMBL/GenBank/DDBJ whole genome shotgun (WGS) entry which is preliminary data.</text>
</comment>
<evidence type="ECO:0000256" key="1">
    <source>
        <dbReference type="SAM" id="MobiDB-lite"/>
    </source>
</evidence>
<evidence type="ECO:0000313" key="3">
    <source>
        <dbReference type="EMBL" id="EEP68223.1"/>
    </source>
</evidence>
<evidence type="ECO:0000259" key="2">
    <source>
        <dbReference type="Pfam" id="PF01402"/>
    </source>
</evidence>
<dbReference type="InterPro" id="IPR002145">
    <property type="entry name" value="CopG"/>
</dbReference>
<feature type="domain" description="Ribbon-helix-helix protein CopG" evidence="2">
    <location>
        <begin position="44"/>
        <end position="71"/>
    </location>
</feature>
<dbReference type="Proteomes" id="UP000003009">
    <property type="component" value="Unassembled WGS sequence"/>
</dbReference>
<gene>
    <name evidence="3" type="ORF">GCWU000324_02475</name>
</gene>
<organism evidence="3 4">
    <name type="scientific">Kingella oralis ATCC 51147</name>
    <dbReference type="NCBI Taxonomy" id="629741"/>
    <lineage>
        <taxon>Bacteria</taxon>
        <taxon>Pseudomonadati</taxon>
        <taxon>Pseudomonadota</taxon>
        <taxon>Betaproteobacteria</taxon>
        <taxon>Neisseriales</taxon>
        <taxon>Neisseriaceae</taxon>
        <taxon>Kingella</taxon>
    </lineage>
</organism>
<protein>
    <recommendedName>
        <fullName evidence="2">Ribbon-helix-helix protein CopG domain-containing protein</fullName>
    </recommendedName>
</protein>
<name>C4GKA1_9NEIS</name>
<dbReference type="EMBL" id="ACJW02000003">
    <property type="protein sequence ID" value="EEP68223.1"/>
    <property type="molecule type" value="Genomic_DNA"/>
</dbReference>
<accession>C4GKA1</accession>
<sequence length="78" mass="8990">MLFRTIVLIYKNKRKSTMNQAVKPKKPTLSRKEKEAQRGVRQCSFRLKVETIEKLDKLAAETGLSRTAVLEWLVTNGL</sequence>
<reference evidence="3" key="1">
    <citation type="submission" date="2009-04" db="EMBL/GenBank/DDBJ databases">
        <authorList>
            <person name="Weinstock G."/>
            <person name="Sodergren E."/>
            <person name="Clifton S."/>
            <person name="Fulton L."/>
            <person name="Fulton B."/>
            <person name="Courtney L."/>
            <person name="Fronick C."/>
            <person name="Harrison M."/>
            <person name="Strong C."/>
            <person name="Farmer C."/>
            <person name="Delahaunty K."/>
            <person name="Markovic C."/>
            <person name="Hall O."/>
            <person name="Minx P."/>
            <person name="Tomlinson C."/>
            <person name="Mitreva M."/>
            <person name="Nelson J."/>
            <person name="Hou S."/>
            <person name="Wollam A."/>
            <person name="Pepin K.H."/>
            <person name="Johnson M."/>
            <person name="Bhonagiri V."/>
            <person name="Nash W.E."/>
            <person name="Warren W."/>
            <person name="Chinwalla A."/>
            <person name="Mardis E.R."/>
            <person name="Wilson R.K."/>
        </authorList>
    </citation>
    <scope>NUCLEOTIDE SEQUENCE [LARGE SCALE GENOMIC DNA]</scope>
    <source>
        <strain evidence="3">ATCC 51147</strain>
    </source>
</reference>
<dbReference type="STRING" id="629741.GCWU000324_02475"/>
<keyword evidence="4" id="KW-1185">Reference proteome</keyword>
<proteinExistence type="predicted"/>
<dbReference type="GO" id="GO:0006355">
    <property type="term" value="P:regulation of DNA-templated transcription"/>
    <property type="evidence" value="ECO:0007669"/>
    <property type="project" value="InterPro"/>
</dbReference>
<dbReference type="AlphaFoldDB" id="C4GKA1"/>
<evidence type="ECO:0000313" key="4">
    <source>
        <dbReference type="Proteomes" id="UP000003009"/>
    </source>
</evidence>
<feature type="region of interest" description="Disordered" evidence="1">
    <location>
        <begin position="18"/>
        <end position="38"/>
    </location>
</feature>
<dbReference type="HOGENOM" id="CLU_2617301_0_0_4"/>